<evidence type="ECO:0000256" key="3">
    <source>
        <dbReference type="ARBA" id="ARBA00022729"/>
    </source>
</evidence>
<dbReference type="SMART" id="SM00765">
    <property type="entry name" value="MANEC"/>
    <property type="match status" value="1"/>
</dbReference>
<dbReference type="PROSITE" id="PS01209">
    <property type="entry name" value="LDLRA_1"/>
    <property type="match status" value="1"/>
</dbReference>
<dbReference type="Proteomes" id="UP000008237">
    <property type="component" value="Unassembled WGS sequence"/>
</dbReference>
<dbReference type="CDD" id="cd00112">
    <property type="entry name" value="LDLa"/>
    <property type="match status" value="1"/>
</dbReference>
<feature type="domain" description="MANSC" evidence="11">
    <location>
        <begin position="1"/>
        <end position="64"/>
    </location>
</feature>
<keyword evidence="13" id="KW-1185">Reference proteome</keyword>
<evidence type="ECO:0000256" key="2">
    <source>
        <dbReference type="ARBA" id="ARBA00022692"/>
    </source>
</evidence>
<comment type="caution">
    <text evidence="8">Lacks conserved residue(s) required for the propagation of feature annotation.</text>
</comment>
<evidence type="ECO:0000256" key="7">
    <source>
        <dbReference type="ARBA" id="ARBA00023180"/>
    </source>
</evidence>
<dbReference type="EMBL" id="GL446209">
    <property type="protein sequence ID" value="EFN88248.1"/>
    <property type="molecule type" value="Genomic_DNA"/>
</dbReference>
<feature type="compositionally biased region" description="Polar residues" evidence="9">
    <location>
        <begin position="402"/>
        <end position="416"/>
    </location>
</feature>
<dbReference type="PANTHER" id="PTHR46876">
    <property type="entry name" value="LOW-DENSITY LIPOPROTEIN RECEPTOR-RELATED PROTEIN 11"/>
    <property type="match status" value="1"/>
</dbReference>
<evidence type="ECO:0000259" key="11">
    <source>
        <dbReference type="PROSITE" id="PS50986"/>
    </source>
</evidence>
<dbReference type="Pfam" id="PF00057">
    <property type="entry name" value="Ldl_recept_a"/>
    <property type="match status" value="1"/>
</dbReference>
<dbReference type="Gene3D" id="4.10.400.10">
    <property type="entry name" value="Low-density Lipoprotein Receptor"/>
    <property type="match status" value="1"/>
</dbReference>
<sequence length="512" mass="57958">MGAKHLNVMDVDSQLDCLRYCCETERCDVFIFEEKKPGSCYLFECGPLHDFKCKFTRHANYTSAVRTSYPIQNIQAEEEIRISQQEHELKSLRKNNDITSDYGFTEASIKSIVTQIPKIILTTPPPIKSACSRNQYECRSSGDCIAIYNVCDGIPQCADGSDEAADLICPTEKPVVMPSMIQAPQPPADIIRYQQIIDQHKPPPFVPFYPAGSEINSKTWEIPGNMAHKMSQPQNMLYPGQPVEIQTQMRKNYGSPGYQWDYQPLYEQNKESYIPVNSFQEQNINPYEQQSHIFNHKGSSVLGNSEADRGLYMDSKHLYNSRFPPPNKGTWQENQMLLSPSASPAANFENKQIDNAENIAKTTTISVCETSEEHKSELTQNTEFDKKKEVDTHLAHTKHVSKQVTGKPNLSANNDYVTKHSHSKDSKDQKSVIVIEEHARTHERTDIISERVQIIENDPKGAMVSLTLGLIATVIAVFLISCGFRVVRRRRGRCGHGPYAHDADYLVNGMYL</sequence>
<evidence type="ECO:0000256" key="9">
    <source>
        <dbReference type="SAM" id="MobiDB-lite"/>
    </source>
</evidence>
<evidence type="ECO:0000256" key="5">
    <source>
        <dbReference type="ARBA" id="ARBA00023136"/>
    </source>
</evidence>
<keyword evidence="4 10" id="KW-1133">Transmembrane helix</keyword>
<keyword evidence="2 10" id="KW-0812">Transmembrane</keyword>
<dbReference type="PANTHER" id="PTHR46876:SF1">
    <property type="entry name" value="LOW-DENSITY LIPOPROTEIN RECEPTOR-RELATED PROTEIN 11"/>
    <property type="match status" value="1"/>
</dbReference>
<evidence type="ECO:0000256" key="8">
    <source>
        <dbReference type="PROSITE-ProRule" id="PRU00124"/>
    </source>
</evidence>
<reference evidence="12 13" key="1">
    <citation type="journal article" date="2010" name="Science">
        <title>Genomic comparison of the ants Camponotus floridanus and Harpegnathos saltator.</title>
        <authorList>
            <person name="Bonasio R."/>
            <person name="Zhang G."/>
            <person name="Ye C."/>
            <person name="Mutti N.S."/>
            <person name="Fang X."/>
            <person name="Qin N."/>
            <person name="Donahue G."/>
            <person name="Yang P."/>
            <person name="Li Q."/>
            <person name="Li C."/>
            <person name="Zhang P."/>
            <person name="Huang Z."/>
            <person name="Berger S.L."/>
            <person name="Reinberg D."/>
            <person name="Wang J."/>
            <person name="Liebig J."/>
        </authorList>
    </citation>
    <scope>NUCLEOTIDE SEQUENCE [LARGE SCALE GENOMIC DNA]</scope>
    <source>
        <strain evidence="12 13">R22 G/1</strain>
    </source>
</reference>
<dbReference type="PROSITE" id="PS50068">
    <property type="entry name" value="LDLRA_2"/>
    <property type="match status" value="1"/>
</dbReference>
<organism evidence="13">
    <name type="scientific">Harpegnathos saltator</name>
    <name type="common">Jerdon's jumping ant</name>
    <dbReference type="NCBI Taxonomy" id="610380"/>
    <lineage>
        <taxon>Eukaryota</taxon>
        <taxon>Metazoa</taxon>
        <taxon>Ecdysozoa</taxon>
        <taxon>Arthropoda</taxon>
        <taxon>Hexapoda</taxon>
        <taxon>Insecta</taxon>
        <taxon>Pterygota</taxon>
        <taxon>Neoptera</taxon>
        <taxon>Endopterygota</taxon>
        <taxon>Hymenoptera</taxon>
        <taxon>Apocrita</taxon>
        <taxon>Aculeata</taxon>
        <taxon>Formicoidea</taxon>
        <taxon>Formicidae</taxon>
        <taxon>Ponerinae</taxon>
        <taxon>Ponerini</taxon>
        <taxon>Harpegnathos</taxon>
    </lineage>
</organism>
<keyword evidence="5 10" id="KW-0472">Membrane</keyword>
<name>E2B7V5_HARSA</name>
<dbReference type="InterPro" id="IPR023415">
    <property type="entry name" value="LDLR_class-A_CS"/>
</dbReference>
<dbReference type="SMART" id="SM00192">
    <property type="entry name" value="LDLa"/>
    <property type="match status" value="1"/>
</dbReference>
<dbReference type="Pfam" id="PF07502">
    <property type="entry name" value="MANEC"/>
    <property type="match status" value="1"/>
</dbReference>
<dbReference type="OMA" id="WANRKMI"/>
<feature type="transmembrane region" description="Helical" evidence="10">
    <location>
        <begin position="462"/>
        <end position="484"/>
    </location>
</feature>
<evidence type="ECO:0000256" key="1">
    <source>
        <dbReference type="ARBA" id="ARBA00004479"/>
    </source>
</evidence>
<evidence type="ECO:0000256" key="6">
    <source>
        <dbReference type="ARBA" id="ARBA00023157"/>
    </source>
</evidence>
<evidence type="ECO:0000256" key="10">
    <source>
        <dbReference type="SAM" id="Phobius"/>
    </source>
</evidence>
<proteinExistence type="predicted"/>
<accession>E2B7V5</accession>
<evidence type="ECO:0000256" key="4">
    <source>
        <dbReference type="ARBA" id="ARBA00022989"/>
    </source>
</evidence>
<keyword evidence="7" id="KW-0325">Glycoprotein</keyword>
<dbReference type="InParanoid" id="E2B7V5"/>
<gene>
    <name evidence="12" type="ORF">EAI_08774</name>
</gene>
<evidence type="ECO:0000313" key="13">
    <source>
        <dbReference type="Proteomes" id="UP000008237"/>
    </source>
</evidence>
<dbReference type="OrthoDB" id="10037294at2759"/>
<dbReference type="InterPro" id="IPR011106">
    <property type="entry name" value="MANSC_N"/>
</dbReference>
<dbReference type="SUPFAM" id="SSF57424">
    <property type="entry name" value="LDL receptor-like module"/>
    <property type="match status" value="1"/>
</dbReference>
<feature type="region of interest" description="Disordered" evidence="9">
    <location>
        <begin position="395"/>
        <end position="430"/>
    </location>
</feature>
<dbReference type="InterPro" id="IPR036055">
    <property type="entry name" value="LDL_receptor-like_sf"/>
</dbReference>
<keyword evidence="6" id="KW-1015">Disulfide bond</keyword>
<comment type="subcellular location">
    <subcellularLocation>
        <location evidence="1">Membrane</location>
        <topology evidence="1">Single-pass type I membrane protein</topology>
    </subcellularLocation>
</comment>
<dbReference type="InterPro" id="IPR013980">
    <property type="entry name" value="MANSC_dom"/>
</dbReference>
<dbReference type="PROSITE" id="PS50986">
    <property type="entry name" value="MANSC"/>
    <property type="match status" value="1"/>
</dbReference>
<dbReference type="InterPro" id="IPR002172">
    <property type="entry name" value="LDrepeatLR_classA_rpt"/>
</dbReference>
<dbReference type="GO" id="GO:0016020">
    <property type="term" value="C:membrane"/>
    <property type="evidence" value="ECO:0007669"/>
    <property type="project" value="UniProtKB-SubCell"/>
</dbReference>
<protein>
    <recommendedName>
        <fullName evidence="11">MANSC domain-containing protein</fullName>
    </recommendedName>
</protein>
<keyword evidence="3" id="KW-0732">Signal</keyword>
<dbReference type="FunCoup" id="E2B7V5">
    <property type="interactions" value="10"/>
</dbReference>
<evidence type="ECO:0000313" key="12">
    <source>
        <dbReference type="EMBL" id="EFN88248.1"/>
    </source>
</evidence>
<dbReference type="AlphaFoldDB" id="E2B7V5"/>